<evidence type="ECO:0000313" key="2">
    <source>
        <dbReference type="Proteomes" id="UP000643405"/>
    </source>
</evidence>
<reference evidence="1" key="1">
    <citation type="submission" date="2020-09" db="EMBL/GenBank/DDBJ databases">
        <title>Genome seq and assembly of Tianweitania sp.</title>
        <authorList>
            <person name="Chhetri G."/>
        </authorList>
    </citation>
    <scope>NUCLEOTIDE SEQUENCE</scope>
    <source>
        <strain evidence="1">Rool2</strain>
    </source>
</reference>
<dbReference type="SMART" id="SM01133">
    <property type="entry name" value="DeoC"/>
    <property type="match status" value="1"/>
</dbReference>
<dbReference type="Proteomes" id="UP000643405">
    <property type="component" value="Unassembled WGS sequence"/>
</dbReference>
<accession>A0A8J6U617</accession>
<name>A0A8J6U617_9HYPH</name>
<sequence length="277" mass="30340">MEKYRLQRLFDPTSKRALIVAIDHALFNNNAFLPGIENMAESVSKVAGADADGILLSVGEAPHLQKLPGRGKPGLLLRVDPANFYNTIAPVSRLHCRAYDNAVEIALRLDAACILLNLLQIDDHPEMLNQCVENILRVKNDCDRYGMPMAIEPLSFKTSRDGYIGDGNPQRVTTLARMAAELGADLIKTDATEPEEEFHRVIEAASGVPVTVRGGSKASDREVLEHTERLVAQGVAGLIYGRNIIQHEKPSAMTRALKGILHDEKTADEALEMLRAG</sequence>
<dbReference type="EMBL" id="JACVVX010000013">
    <property type="protein sequence ID" value="MBD0417415.1"/>
    <property type="molecule type" value="Genomic_DNA"/>
</dbReference>
<dbReference type="InterPro" id="IPR013785">
    <property type="entry name" value="Aldolase_TIM"/>
</dbReference>
<gene>
    <name evidence="1" type="ORF">ICI42_22495</name>
</gene>
<dbReference type="Pfam" id="PF01791">
    <property type="entry name" value="DeoC"/>
    <property type="match status" value="1"/>
</dbReference>
<dbReference type="InterPro" id="IPR002915">
    <property type="entry name" value="DeoC/FbaB/LacD_aldolase"/>
</dbReference>
<dbReference type="Gene3D" id="3.20.20.70">
    <property type="entry name" value="Aldolase class I"/>
    <property type="match status" value="1"/>
</dbReference>
<dbReference type="InterPro" id="IPR041720">
    <property type="entry name" value="FbaB-like"/>
</dbReference>
<dbReference type="PANTHER" id="PTHR47916">
    <property type="entry name" value="FRUCTOSE-BISPHOSPHATE ALDOLASE CLASS 1"/>
    <property type="match status" value="1"/>
</dbReference>
<dbReference type="SUPFAM" id="SSF51569">
    <property type="entry name" value="Aldolase"/>
    <property type="match status" value="1"/>
</dbReference>
<dbReference type="RefSeq" id="WP_188166854.1">
    <property type="nucleotide sequence ID" value="NZ_JACVVX010000013.1"/>
</dbReference>
<dbReference type="PIRSF" id="PIRSF038992">
    <property type="entry name" value="Aldolase_Ia"/>
    <property type="match status" value="1"/>
</dbReference>
<proteinExistence type="predicted"/>
<keyword evidence="2" id="KW-1185">Reference proteome</keyword>
<dbReference type="AlphaFoldDB" id="A0A8J6U617"/>
<dbReference type="PANTHER" id="PTHR47916:SF1">
    <property type="entry name" value="3-HYDROXY-5-PHOSPHONOOXYPENTANE-2,4-DIONE THIOLASE"/>
    <property type="match status" value="1"/>
</dbReference>
<dbReference type="GO" id="GO:0004332">
    <property type="term" value="F:fructose-bisphosphate aldolase activity"/>
    <property type="evidence" value="ECO:0007669"/>
    <property type="project" value="InterPro"/>
</dbReference>
<dbReference type="InterPro" id="IPR050456">
    <property type="entry name" value="DeoC/FbaB_aldolase"/>
</dbReference>
<evidence type="ECO:0000313" key="1">
    <source>
        <dbReference type="EMBL" id="MBD0417415.1"/>
    </source>
</evidence>
<organism evidence="1 2">
    <name type="scientific">Oryzicola mucosus</name>
    <dbReference type="NCBI Taxonomy" id="2767425"/>
    <lineage>
        <taxon>Bacteria</taxon>
        <taxon>Pseudomonadati</taxon>
        <taxon>Pseudomonadota</taxon>
        <taxon>Alphaproteobacteria</taxon>
        <taxon>Hyphomicrobiales</taxon>
        <taxon>Phyllobacteriaceae</taxon>
        <taxon>Oryzicola</taxon>
    </lineage>
</organism>
<comment type="caution">
    <text evidence="1">The sequence shown here is derived from an EMBL/GenBank/DDBJ whole genome shotgun (WGS) entry which is preliminary data.</text>
</comment>
<protein>
    <submittedName>
        <fullName evidence="1">Aldolase</fullName>
    </submittedName>
</protein>